<gene>
    <name evidence="2" type="ORF">NWFMUON74_09730</name>
</gene>
<dbReference type="EMBL" id="AP023396">
    <property type="protein sequence ID" value="BCK53201.1"/>
    <property type="molecule type" value="Genomic_DNA"/>
</dbReference>
<dbReference type="Proteomes" id="UP000516173">
    <property type="component" value="Chromosome"/>
</dbReference>
<evidence type="ECO:0000313" key="3">
    <source>
        <dbReference type="Proteomes" id="UP000516173"/>
    </source>
</evidence>
<dbReference type="InterPro" id="IPR036689">
    <property type="entry name" value="ESAT-6-like_sf"/>
</dbReference>
<dbReference type="KEGG" id="nwl:NWFMUON74_09730"/>
<dbReference type="RefSeq" id="WP_187686783.1">
    <property type="nucleotide sequence ID" value="NZ_AP023396.1"/>
</dbReference>
<organism evidence="2 3">
    <name type="scientific">Nocardia wallacei</name>
    <dbReference type="NCBI Taxonomy" id="480035"/>
    <lineage>
        <taxon>Bacteria</taxon>
        <taxon>Bacillati</taxon>
        <taxon>Actinomycetota</taxon>
        <taxon>Actinomycetes</taxon>
        <taxon>Mycobacteriales</taxon>
        <taxon>Nocardiaceae</taxon>
        <taxon>Nocardia</taxon>
    </lineage>
</organism>
<feature type="domain" description="TPR repeat" evidence="1">
    <location>
        <begin position="228"/>
        <end position="480"/>
    </location>
</feature>
<protein>
    <recommendedName>
        <fullName evidence="1">TPR repeat domain-containing protein</fullName>
    </recommendedName>
</protein>
<sequence length="840" mass="90734">MPTRSELEKWDTSKLAAWAAELDTAIGTYETQLGRMVGQFTGTNWAGATRDAAYDRFSEENTEGRKLAEEIRSVTAALRSAESRLANERRILLGKVADAENDAGSPLPLQVSDRWEVQTKQAVLRGNISREDLQKVKERVDHHQGMINAAYYGLSGAVSEMSTAITTAAEQVRTRGDLIGNSIDAPVTAADTGKLGAEDGKAVHDAITNPDGSVDKAKLDEIAGHLPQGMLTEQDLQALAEGKDVSTVPASTQQYYREFYQSAGKDGLLALSDHLKDQEQAGNPLAAGRRDALANGLTVVSNEKIGTGRNPDGSLQSPGGYQQLPEDVRQLVSTRVNGPDANATRFPGPENEVTVQHRFYQDSQRLGELIAQSNPGYEPGTEFARELTRQSASLGIGTGDFGTPSVPGAPDKDATEGVMRNYLEISSRNHEATTQLLTGETDPGSPPLEKGYDPKKVITPLLQFDWEDSDGKQPPQLFNWIGEDAVPHPAIDGQPAVTPEQSQLAGRAASGLANILTSDADGKNGLMGPFETLMNIPGHDNESLGQVNPGLTRQLTGAMIPYIDNIAGAPGHPTPDFHLRDGRDEDRDLQAVRLSTLFNTDQVSSGAWNGAMISRTNEYAAQYALLSDQPSNDRNQYAEAAGRLMAYQEQGLRAEAFDRGLDDKEAAEESAGRKKLAIDVAAGGLSTAVGAKTNPLAEICLDSAGKIISDEIKPEYKSIPEAQQRIVQDDLMAQRYYAMINAVSSENPNYFQNTPNGATGFPSEWLEDGRLRRYEDIIGTSGTEDSFQRSLAFRSASDSWLKGSGIDVTAFRGSTTENRVNIGDYTKSPDEYKSTVLKGH</sequence>
<accession>A0A7G1KE86</accession>
<reference evidence="2 3" key="1">
    <citation type="submission" date="2020-08" db="EMBL/GenBank/DDBJ databases">
        <title>Genome Sequencing of Nocardia wallacei strain FMUON74 and assembly.</title>
        <authorList>
            <person name="Toyokawa M."/>
            <person name="Uesaka K."/>
        </authorList>
    </citation>
    <scope>NUCLEOTIDE SEQUENCE [LARGE SCALE GENOMIC DNA]</scope>
    <source>
        <strain evidence="2 3">FMUON74</strain>
    </source>
</reference>
<evidence type="ECO:0000313" key="2">
    <source>
        <dbReference type="EMBL" id="BCK53201.1"/>
    </source>
</evidence>
<proteinExistence type="predicted"/>
<dbReference type="AlphaFoldDB" id="A0A7G1KE86"/>
<dbReference type="SUPFAM" id="SSF140453">
    <property type="entry name" value="EsxAB dimer-like"/>
    <property type="match status" value="1"/>
</dbReference>
<keyword evidence="3" id="KW-1185">Reference proteome</keyword>
<dbReference type="InterPro" id="IPR057037">
    <property type="entry name" value="TPR_rep_actino"/>
</dbReference>
<name>A0A7G1KE86_9NOCA</name>
<evidence type="ECO:0000259" key="1">
    <source>
        <dbReference type="Pfam" id="PF23275"/>
    </source>
</evidence>
<dbReference type="GeneID" id="80345586"/>
<dbReference type="Pfam" id="PF23275">
    <property type="entry name" value="TPR_23"/>
    <property type="match status" value="1"/>
</dbReference>